<dbReference type="PROSITE" id="PS51186">
    <property type="entry name" value="GNAT"/>
    <property type="match status" value="1"/>
</dbReference>
<comment type="caution">
    <text evidence="2">The sequence shown here is derived from an EMBL/GenBank/DDBJ whole genome shotgun (WGS) entry which is preliminary data.</text>
</comment>
<keyword evidence="3" id="KW-1185">Reference proteome</keyword>
<dbReference type="Pfam" id="PF13302">
    <property type="entry name" value="Acetyltransf_3"/>
    <property type="match status" value="1"/>
</dbReference>
<dbReference type="Gene3D" id="3.40.630.30">
    <property type="match status" value="1"/>
</dbReference>
<name>A0A365L856_9BACL</name>
<reference evidence="2 3" key="1">
    <citation type="submission" date="2018-06" db="EMBL/GenBank/DDBJ databases">
        <title>The draft genome sequences of strains SCU63 and S1.</title>
        <authorList>
            <person name="Gan L."/>
        </authorList>
    </citation>
    <scope>NUCLEOTIDE SEQUENCE [LARGE SCALE GENOMIC DNA]</scope>
    <source>
        <strain evidence="2 3">SCU63</strain>
    </source>
</reference>
<dbReference type="PANTHER" id="PTHR43792">
    <property type="entry name" value="GNAT FAMILY, PUTATIVE (AFU_ORTHOLOGUE AFUA_3G00765)-RELATED-RELATED"/>
    <property type="match status" value="1"/>
</dbReference>
<evidence type="ECO:0000259" key="1">
    <source>
        <dbReference type="PROSITE" id="PS51186"/>
    </source>
</evidence>
<dbReference type="InterPro" id="IPR016181">
    <property type="entry name" value="Acyl_CoA_acyltransferase"/>
</dbReference>
<evidence type="ECO:0000313" key="2">
    <source>
        <dbReference type="EMBL" id="RAZ81447.1"/>
    </source>
</evidence>
<protein>
    <submittedName>
        <fullName evidence="2">GNAT family N-acetyltransferase</fullName>
    </submittedName>
</protein>
<dbReference type="SUPFAM" id="SSF55729">
    <property type="entry name" value="Acyl-CoA N-acyltransferases (Nat)"/>
    <property type="match status" value="1"/>
</dbReference>
<dbReference type="AlphaFoldDB" id="A0A365L856"/>
<organism evidence="2 3">
    <name type="scientific">Planococcus halotolerans</name>
    <dbReference type="NCBI Taxonomy" id="2233542"/>
    <lineage>
        <taxon>Bacteria</taxon>
        <taxon>Bacillati</taxon>
        <taxon>Bacillota</taxon>
        <taxon>Bacilli</taxon>
        <taxon>Bacillales</taxon>
        <taxon>Caryophanaceae</taxon>
        <taxon>Planococcus</taxon>
    </lineage>
</organism>
<dbReference type="GO" id="GO:0005737">
    <property type="term" value="C:cytoplasm"/>
    <property type="evidence" value="ECO:0007669"/>
    <property type="project" value="TreeGrafter"/>
</dbReference>
<dbReference type="EMBL" id="QLZR01000001">
    <property type="protein sequence ID" value="RAZ81447.1"/>
    <property type="molecule type" value="Genomic_DNA"/>
</dbReference>
<proteinExistence type="predicted"/>
<dbReference type="InterPro" id="IPR051531">
    <property type="entry name" value="N-acetyltransferase"/>
</dbReference>
<dbReference type="Proteomes" id="UP000251002">
    <property type="component" value="Unassembled WGS sequence"/>
</dbReference>
<dbReference type="InterPro" id="IPR000182">
    <property type="entry name" value="GNAT_dom"/>
</dbReference>
<gene>
    <name evidence="2" type="ORF">DP120_04000</name>
</gene>
<evidence type="ECO:0000313" key="3">
    <source>
        <dbReference type="Proteomes" id="UP000251002"/>
    </source>
</evidence>
<accession>A0A365L856</accession>
<dbReference type="PANTHER" id="PTHR43792:SF9">
    <property type="entry name" value="RIBOSOMAL-PROTEIN-ALANINE ACETYLTRANSFERASE"/>
    <property type="match status" value="1"/>
</dbReference>
<dbReference type="RefSeq" id="WP_112222021.1">
    <property type="nucleotide sequence ID" value="NZ_CP196859.1"/>
</dbReference>
<keyword evidence="2" id="KW-0808">Transferase</keyword>
<feature type="domain" description="N-acetyltransferase" evidence="1">
    <location>
        <begin position="11"/>
        <end position="176"/>
    </location>
</feature>
<sequence>MIFPVLETTRLRLIQIGPEHIDALFGILSKDEVTEYYGMDSLQDRHIAEKMVSAFQVGFEAQRSYRWGLELKETGEFIGTIGLNNLNLGSKKSEVGYEVHPDFWRRGLAKEAVLEVLRYSFEELGLYRMGAVTYPANDASNNMLTKLGFKQEGTLRGYLFQRGTSHDALIFSMLEPEWKALKESIRKL</sequence>
<dbReference type="GO" id="GO:0008999">
    <property type="term" value="F:protein-N-terminal-alanine acetyltransferase activity"/>
    <property type="evidence" value="ECO:0007669"/>
    <property type="project" value="TreeGrafter"/>
</dbReference>